<reference evidence="2 4" key="1">
    <citation type="journal article" date="2008" name="Science">
        <title>The Physcomitrella genome reveals evolutionary insights into the conquest of land by plants.</title>
        <authorList>
            <person name="Rensing S."/>
            <person name="Lang D."/>
            <person name="Zimmer A."/>
            <person name="Terry A."/>
            <person name="Salamov A."/>
            <person name="Shapiro H."/>
            <person name="Nishiyama T."/>
            <person name="Perroud P.-F."/>
            <person name="Lindquist E."/>
            <person name="Kamisugi Y."/>
            <person name="Tanahashi T."/>
            <person name="Sakakibara K."/>
            <person name="Fujita T."/>
            <person name="Oishi K."/>
            <person name="Shin-I T."/>
            <person name="Kuroki Y."/>
            <person name="Toyoda A."/>
            <person name="Suzuki Y."/>
            <person name="Hashimoto A."/>
            <person name="Yamaguchi K."/>
            <person name="Sugano A."/>
            <person name="Kohara Y."/>
            <person name="Fujiyama A."/>
            <person name="Anterola A."/>
            <person name="Aoki S."/>
            <person name="Ashton N."/>
            <person name="Barbazuk W.B."/>
            <person name="Barker E."/>
            <person name="Bennetzen J."/>
            <person name="Bezanilla M."/>
            <person name="Blankenship R."/>
            <person name="Cho S.H."/>
            <person name="Dutcher S."/>
            <person name="Estelle M."/>
            <person name="Fawcett J.A."/>
            <person name="Gundlach H."/>
            <person name="Hanada K."/>
            <person name="Heyl A."/>
            <person name="Hicks K.A."/>
            <person name="Hugh J."/>
            <person name="Lohr M."/>
            <person name="Mayer K."/>
            <person name="Melkozernov A."/>
            <person name="Murata T."/>
            <person name="Nelson D."/>
            <person name="Pils B."/>
            <person name="Prigge M."/>
            <person name="Reiss B."/>
            <person name="Renner T."/>
            <person name="Rombauts S."/>
            <person name="Rushton P."/>
            <person name="Sanderfoot A."/>
            <person name="Schween G."/>
            <person name="Shiu S.-H."/>
            <person name="Stueber K."/>
            <person name="Theodoulou F.L."/>
            <person name="Tu H."/>
            <person name="Van de Peer Y."/>
            <person name="Verrier P.J."/>
            <person name="Waters E."/>
            <person name="Wood A."/>
            <person name="Yang L."/>
            <person name="Cove D."/>
            <person name="Cuming A."/>
            <person name="Hasebe M."/>
            <person name="Lucas S."/>
            <person name="Mishler D.B."/>
            <person name="Reski R."/>
            <person name="Grigoriev I."/>
            <person name="Quatrano R.S."/>
            <person name="Boore J.L."/>
        </authorList>
    </citation>
    <scope>NUCLEOTIDE SEQUENCE [LARGE SCALE GENOMIC DNA]</scope>
    <source>
        <strain evidence="3 4">cv. Gransden 2004</strain>
    </source>
</reference>
<feature type="compositionally biased region" description="Low complexity" evidence="1">
    <location>
        <begin position="45"/>
        <end position="54"/>
    </location>
</feature>
<gene>
    <name evidence="2" type="ORF">PHYPA_023966</name>
</gene>
<sequence>MLTSIEHEFVKWQTNKACKNSLQHVTSMPYTRHWEQARLHLHQSQQHLQRASQSWNQPPHCSHHEPVRAGIQTSNKTIKTNPAGQVRPTKSTIANSSEDFFTIFATRETKAFHCKTITT</sequence>
<evidence type="ECO:0000256" key="1">
    <source>
        <dbReference type="SAM" id="MobiDB-lite"/>
    </source>
</evidence>
<accession>A0A2K1IXY8</accession>
<dbReference type="Proteomes" id="UP000006727">
    <property type="component" value="Chromosome 19"/>
</dbReference>
<evidence type="ECO:0000313" key="4">
    <source>
        <dbReference type="Proteomes" id="UP000006727"/>
    </source>
</evidence>
<dbReference type="EMBL" id="ABEU02000019">
    <property type="protein sequence ID" value="PNR34149.1"/>
    <property type="molecule type" value="Genomic_DNA"/>
</dbReference>
<proteinExistence type="predicted"/>
<evidence type="ECO:0000313" key="3">
    <source>
        <dbReference type="EnsemblPlants" id="PAC:32937985.CDS.1"/>
    </source>
</evidence>
<dbReference type="InParanoid" id="A0A2K1IXY8"/>
<name>A0A2K1IXY8_PHYPA</name>
<evidence type="ECO:0000313" key="2">
    <source>
        <dbReference type="EMBL" id="PNR34149.1"/>
    </source>
</evidence>
<dbReference type="AlphaFoldDB" id="A0A2K1IXY8"/>
<organism evidence="2">
    <name type="scientific">Physcomitrium patens</name>
    <name type="common">Spreading-leaved earth moss</name>
    <name type="synonym">Physcomitrella patens</name>
    <dbReference type="NCBI Taxonomy" id="3218"/>
    <lineage>
        <taxon>Eukaryota</taxon>
        <taxon>Viridiplantae</taxon>
        <taxon>Streptophyta</taxon>
        <taxon>Embryophyta</taxon>
        <taxon>Bryophyta</taxon>
        <taxon>Bryophytina</taxon>
        <taxon>Bryopsida</taxon>
        <taxon>Funariidae</taxon>
        <taxon>Funariales</taxon>
        <taxon>Funariaceae</taxon>
        <taxon>Physcomitrium</taxon>
    </lineage>
</organism>
<reference evidence="3" key="3">
    <citation type="submission" date="2020-12" db="UniProtKB">
        <authorList>
            <consortium name="EnsemblPlants"/>
        </authorList>
    </citation>
    <scope>IDENTIFICATION</scope>
</reference>
<dbReference type="EnsemblPlants" id="Pp3c19_10320V3.1">
    <property type="protein sequence ID" value="PAC:32937985.CDS.1"/>
    <property type="gene ID" value="Pp3c19_10320"/>
</dbReference>
<feature type="region of interest" description="Disordered" evidence="1">
    <location>
        <begin position="45"/>
        <end position="64"/>
    </location>
</feature>
<dbReference type="Gramene" id="Pp3c19_10320V3.1">
    <property type="protein sequence ID" value="PAC:32937985.CDS.1"/>
    <property type="gene ID" value="Pp3c19_10320"/>
</dbReference>
<keyword evidence="4" id="KW-1185">Reference proteome</keyword>
<reference evidence="2 4" key="2">
    <citation type="journal article" date="2018" name="Plant J.">
        <title>The Physcomitrella patens chromosome-scale assembly reveals moss genome structure and evolution.</title>
        <authorList>
            <person name="Lang D."/>
            <person name="Ullrich K.K."/>
            <person name="Murat F."/>
            <person name="Fuchs J."/>
            <person name="Jenkins J."/>
            <person name="Haas F.B."/>
            <person name="Piednoel M."/>
            <person name="Gundlach H."/>
            <person name="Van Bel M."/>
            <person name="Meyberg R."/>
            <person name="Vives C."/>
            <person name="Morata J."/>
            <person name="Symeonidi A."/>
            <person name="Hiss M."/>
            <person name="Muchero W."/>
            <person name="Kamisugi Y."/>
            <person name="Saleh O."/>
            <person name="Blanc G."/>
            <person name="Decker E.L."/>
            <person name="van Gessel N."/>
            <person name="Grimwood J."/>
            <person name="Hayes R.D."/>
            <person name="Graham S.W."/>
            <person name="Gunter L.E."/>
            <person name="McDaniel S.F."/>
            <person name="Hoernstein S.N.W."/>
            <person name="Larsson A."/>
            <person name="Li F.W."/>
            <person name="Perroud P.F."/>
            <person name="Phillips J."/>
            <person name="Ranjan P."/>
            <person name="Rokshar D.S."/>
            <person name="Rothfels C.J."/>
            <person name="Schneider L."/>
            <person name="Shu S."/>
            <person name="Stevenson D.W."/>
            <person name="Thummler F."/>
            <person name="Tillich M."/>
            <person name="Villarreal Aguilar J.C."/>
            <person name="Widiez T."/>
            <person name="Wong G.K."/>
            <person name="Wymore A."/>
            <person name="Zhang Y."/>
            <person name="Zimmer A.D."/>
            <person name="Quatrano R.S."/>
            <person name="Mayer K.F.X."/>
            <person name="Goodstein D."/>
            <person name="Casacuberta J.M."/>
            <person name="Vandepoele K."/>
            <person name="Reski R."/>
            <person name="Cuming A.C."/>
            <person name="Tuskan G.A."/>
            <person name="Maumus F."/>
            <person name="Salse J."/>
            <person name="Schmutz J."/>
            <person name="Rensing S.A."/>
        </authorList>
    </citation>
    <scope>NUCLEOTIDE SEQUENCE [LARGE SCALE GENOMIC DNA]</scope>
    <source>
        <strain evidence="3 4">cv. Gransden 2004</strain>
    </source>
</reference>
<protein>
    <submittedName>
        <fullName evidence="2 3">Uncharacterized protein</fullName>
    </submittedName>
</protein>